<dbReference type="InterPro" id="IPR015018">
    <property type="entry name" value="DUF1905"/>
</dbReference>
<gene>
    <name evidence="1" type="ORF">AB5L97_02160</name>
</gene>
<dbReference type="RefSeq" id="WP_369046267.1">
    <property type="nucleotide sequence ID" value="NZ_CP163302.1"/>
</dbReference>
<dbReference type="EMBL" id="CP163302">
    <property type="protein sequence ID" value="XDP45844.1"/>
    <property type="molecule type" value="Genomic_DNA"/>
</dbReference>
<proteinExistence type="predicted"/>
<reference evidence="1" key="1">
    <citation type="submission" date="2024-07" db="EMBL/GenBank/DDBJ databases">
        <authorList>
            <person name="fu j."/>
        </authorList>
    </citation>
    <scope>NUCLEOTIDE SEQUENCE</scope>
    <source>
        <strain evidence="1">P10A9</strain>
    </source>
</reference>
<sequence length="97" mass="10709">MELSFDGDVIEWRGPAPFVFVRVPEEESEEIHAVSRELTYGWGCIPVSVRLGGSEWTTALMPKDGAYLVPLRKAYREAEGIDADDVVPVTLTLGTRG</sequence>
<evidence type="ECO:0000313" key="1">
    <source>
        <dbReference type="EMBL" id="XDP45844.1"/>
    </source>
</evidence>
<dbReference type="InterPro" id="IPR037079">
    <property type="entry name" value="AF2212/PG0164-like_sf"/>
</dbReference>
<dbReference type="KEGG" id="spue:AB5L97_02160"/>
<dbReference type="SUPFAM" id="SSF141694">
    <property type="entry name" value="AF2212/PG0164-like"/>
    <property type="match status" value="1"/>
</dbReference>
<dbReference type="Gene3D" id="2.40.30.100">
    <property type="entry name" value="AF2212/PG0164-like"/>
    <property type="match status" value="1"/>
</dbReference>
<protein>
    <submittedName>
        <fullName evidence="1">DUF1905 domain-containing protein</fullName>
    </submittedName>
</protein>
<dbReference type="Pfam" id="PF08922">
    <property type="entry name" value="DUF1905"/>
    <property type="match status" value="1"/>
</dbReference>
<accession>A0AB39L4J0</accession>
<name>A0AB39L4J0_9MICC</name>
<organism evidence="1">
    <name type="scientific">Sinomonas puerhi</name>
    <dbReference type="NCBI Taxonomy" id="3238584"/>
    <lineage>
        <taxon>Bacteria</taxon>
        <taxon>Bacillati</taxon>
        <taxon>Actinomycetota</taxon>
        <taxon>Actinomycetes</taxon>
        <taxon>Micrococcales</taxon>
        <taxon>Micrococcaceae</taxon>
        <taxon>Sinomonas</taxon>
    </lineage>
</organism>
<dbReference type="AlphaFoldDB" id="A0AB39L4J0"/>